<name>A0A9W6Y909_9STRA</name>
<dbReference type="AlphaFoldDB" id="A0A9W6Y909"/>
<reference evidence="2" key="1">
    <citation type="submission" date="2023-04" db="EMBL/GenBank/DDBJ databases">
        <title>Phytophthora fragariaefolia NBRC 109709.</title>
        <authorList>
            <person name="Ichikawa N."/>
            <person name="Sato H."/>
            <person name="Tonouchi N."/>
        </authorList>
    </citation>
    <scope>NUCLEOTIDE SEQUENCE</scope>
    <source>
        <strain evidence="2">NBRC 109709</strain>
    </source>
</reference>
<feature type="region of interest" description="Disordered" evidence="1">
    <location>
        <begin position="77"/>
        <end position="165"/>
    </location>
</feature>
<dbReference type="EMBL" id="BSXT01003824">
    <property type="protein sequence ID" value="GMF55727.1"/>
    <property type="molecule type" value="Genomic_DNA"/>
</dbReference>
<evidence type="ECO:0000256" key="1">
    <source>
        <dbReference type="SAM" id="MobiDB-lite"/>
    </source>
</evidence>
<evidence type="ECO:0000313" key="3">
    <source>
        <dbReference type="Proteomes" id="UP001165121"/>
    </source>
</evidence>
<evidence type="ECO:0000313" key="2">
    <source>
        <dbReference type="EMBL" id="GMF55727.1"/>
    </source>
</evidence>
<dbReference type="OrthoDB" id="104310at2759"/>
<dbReference type="Proteomes" id="UP001165121">
    <property type="component" value="Unassembled WGS sequence"/>
</dbReference>
<gene>
    <name evidence="2" type="ORF">Pfra01_002351400</name>
</gene>
<feature type="compositionally biased region" description="Acidic residues" evidence="1">
    <location>
        <begin position="79"/>
        <end position="92"/>
    </location>
</feature>
<feature type="compositionally biased region" description="Polar residues" evidence="1">
    <location>
        <begin position="137"/>
        <end position="152"/>
    </location>
</feature>
<proteinExistence type="predicted"/>
<feature type="compositionally biased region" description="Low complexity" evidence="1">
    <location>
        <begin position="28"/>
        <end position="53"/>
    </location>
</feature>
<comment type="caution">
    <text evidence="2">The sequence shown here is derived from an EMBL/GenBank/DDBJ whole genome shotgun (WGS) entry which is preliminary data.</text>
</comment>
<organism evidence="2 3">
    <name type="scientific">Phytophthora fragariaefolia</name>
    <dbReference type="NCBI Taxonomy" id="1490495"/>
    <lineage>
        <taxon>Eukaryota</taxon>
        <taxon>Sar</taxon>
        <taxon>Stramenopiles</taxon>
        <taxon>Oomycota</taxon>
        <taxon>Peronosporomycetes</taxon>
        <taxon>Peronosporales</taxon>
        <taxon>Peronosporaceae</taxon>
        <taxon>Phytophthora</taxon>
    </lineage>
</organism>
<feature type="region of interest" description="Disordered" evidence="1">
    <location>
        <begin position="28"/>
        <end position="54"/>
    </location>
</feature>
<keyword evidence="3" id="KW-1185">Reference proteome</keyword>
<accession>A0A9W6Y909</accession>
<protein>
    <submittedName>
        <fullName evidence="2">Unnamed protein product</fullName>
    </submittedName>
</protein>
<sequence>MSTPTTQAAGTPAASAAGNIVVATSATTGSSLASTSVVTPTMTTPSSPKRTMSLGDYKKALGNMVLARDELEALFDVGSDADMEDGEGEDEVPSSSTRVDPSVGSRRPREDDSDASGSKRSRSGSDRPLADAGPLSSPRSGGDFTSSGTVVSRTGPVRDPWMPTPSEIQSRFVSTAPPSQYAMYSCTGINDDDVTKELDFDPAMDQRRDYYIGLFHELRWYGNKKTYRRSRVPEWQALCQSWVPLLKTSTRTQLATMNAFA</sequence>